<dbReference type="OrthoDB" id="9796052at2"/>
<dbReference type="Proteomes" id="UP000266206">
    <property type="component" value="Unassembled WGS sequence"/>
</dbReference>
<dbReference type="AlphaFoldDB" id="A0A3A1YVQ8"/>
<comment type="function">
    <text evidence="7">Part of the tripartite ATP-independent periplasmic (TRAP) transport system.</text>
</comment>
<feature type="transmembrane region" description="Helical" evidence="7">
    <location>
        <begin position="139"/>
        <end position="163"/>
    </location>
</feature>
<dbReference type="InterPro" id="IPR010656">
    <property type="entry name" value="DctM"/>
</dbReference>
<feature type="transmembrane region" description="Helical" evidence="7">
    <location>
        <begin position="361"/>
        <end position="385"/>
    </location>
</feature>
<evidence type="ECO:0000313" key="9">
    <source>
        <dbReference type="EMBL" id="RIY41369.1"/>
    </source>
</evidence>
<accession>A0A3A1YVQ8</accession>
<feature type="transmembrane region" description="Helical" evidence="7">
    <location>
        <begin position="55"/>
        <end position="73"/>
    </location>
</feature>
<feature type="transmembrane region" description="Helical" evidence="7">
    <location>
        <begin position="276"/>
        <end position="297"/>
    </location>
</feature>
<feature type="transmembrane region" description="Helical" evidence="7">
    <location>
        <begin position="29"/>
        <end position="48"/>
    </location>
</feature>
<evidence type="ECO:0000256" key="3">
    <source>
        <dbReference type="ARBA" id="ARBA00022519"/>
    </source>
</evidence>
<name>A0A3A1YVQ8_9BURK</name>
<comment type="similarity">
    <text evidence="7">Belongs to the TRAP transporter large permease family.</text>
</comment>
<feature type="transmembrane region" description="Helical" evidence="7">
    <location>
        <begin position="317"/>
        <end position="349"/>
    </location>
</feature>
<reference evidence="9 10" key="1">
    <citation type="submission" date="2017-08" db="EMBL/GenBank/DDBJ databases">
        <title>Pusillimonas indicus sp. nov., a member of the family Alcaligenaceae isolated from surface seawater.</title>
        <authorList>
            <person name="Li J."/>
        </authorList>
    </citation>
    <scope>NUCLEOTIDE SEQUENCE [LARGE SCALE GENOMIC DNA]</scope>
    <source>
        <strain evidence="9 10">L52-1-41</strain>
    </source>
</reference>
<keyword evidence="2" id="KW-1003">Cell membrane</keyword>
<organism evidence="9 10">
    <name type="scientific">Neopusillimonas maritima</name>
    <dbReference type="NCBI Taxonomy" id="2026239"/>
    <lineage>
        <taxon>Bacteria</taxon>
        <taxon>Pseudomonadati</taxon>
        <taxon>Pseudomonadota</taxon>
        <taxon>Betaproteobacteria</taxon>
        <taxon>Burkholderiales</taxon>
        <taxon>Alcaligenaceae</taxon>
        <taxon>Neopusillimonas</taxon>
    </lineage>
</organism>
<protein>
    <recommendedName>
        <fullName evidence="7">TRAP transporter large permease protein</fullName>
    </recommendedName>
</protein>
<evidence type="ECO:0000256" key="4">
    <source>
        <dbReference type="ARBA" id="ARBA00022692"/>
    </source>
</evidence>
<comment type="caution">
    <text evidence="9">The sequence shown here is derived from an EMBL/GenBank/DDBJ whole genome shotgun (WGS) entry which is preliminary data.</text>
</comment>
<comment type="subcellular location">
    <subcellularLocation>
        <location evidence="1 7">Cell inner membrane</location>
        <topology evidence="1 7">Multi-pass membrane protein</topology>
    </subcellularLocation>
</comment>
<keyword evidence="6 7" id="KW-0472">Membrane</keyword>
<dbReference type="GO" id="GO:0022857">
    <property type="term" value="F:transmembrane transporter activity"/>
    <property type="evidence" value="ECO:0007669"/>
    <property type="project" value="UniProtKB-UniRule"/>
</dbReference>
<evidence type="ECO:0000259" key="8">
    <source>
        <dbReference type="Pfam" id="PF06808"/>
    </source>
</evidence>
<dbReference type="InterPro" id="IPR004681">
    <property type="entry name" value="TRAP_DctM"/>
</dbReference>
<feature type="transmembrane region" description="Helical" evidence="7">
    <location>
        <begin position="218"/>
        <end position="240"/>
    </location>
</feature>
<evidence type="ECO:0000256" key="1">
    <source>
        <dbReference type="ARBA" id="ARBA00004429"/>
    </source>
</evidence>
<keyword evidence="3 7" id="KW-0997">Cell inner membrane</keyword>
<comment type="subunit">
    <text evidence="7">The complex comprises the extracytoplasmic solute receptor protein and the two transmembrane proteins.</text>
</comment>
<dbReference type="PANTHER" id="PTHR33362:SF5">
    <property type="entry name" value="C4-DICARBOXYLATE TRAP TRANSPORTER LARGE PERMEASE PROTEIN DCTM"/>
    <property type="match status" value="1"/>
</dbReference>
<evidence type="ECO:0000313" key="10">
    <source>
        <dbReference type="Proteomes" id="UP000266206"/>
    </source>
</evidence>
<dbReference type="GO" id="GO:0005886">
    <property type="term" value="C:plasma membrane"/>
    <property type="evidence" value="ECO:0007669"/>
    <property type="project" value="UniProtKB-SubCell"/>
</dbReference>
<keyword evidence="5 7" id="KW-1133">Transmembrane helix</keyword>
<keyword evidence="7" id="KW-0813">Transport</keyword>
<evidence type="ECO:0000256" key="5">
    <source>
        <dbReference type="ARBA" id="ARBA00022989"/>
    </source>
</evidence>
<feature type="domain" description="TRAP C4-dicarboxylate transport system permease DctM subunit" evidence="8">
    <location>
        <begin position="9"/>
        <end position="420"/>
    </location>
</feature>
<dbReference type="EMBL" id="NQYH01000004">
    <property type="protein sequence ID" value="RIY41369.1"/>
    <property type="molecule type" value="Genomic_DNA"/>
</dbReference>
<dbReference type="Pfam" id="PF06808">
    <property type="entry name" value="DctM"/>
    <property type="match status" value="1"/>
</dbReference>
<evidence type="ECO:0000256" key="6">
    <source>
        <dbReference type="ARBA" id="ARBA00023136"/>
    </source>
</evidence>
<evidence type="ECO:0000256" key="2">
    <source>
        <dbReference type="ARBA" id="ARBA00022475"/>
    </source>
</evidence>
<gene>
    <name evidence="9" type="ORF">CJP73_06490</name>
</gene>
<dbReference type="PANTHER" id="PTHR33362">
    <property type="entry name" value="SIALIC ACID TRAP TRANSPORTER PERMEASE PROTEIN SIAT-RELATED"/>
    <property type="match status" value="1"/>
</dbReference>
<evidence type="ECO:0000256" key="7">
    <source>
        <dbReference type="RuleBase" id="RU369079"/>
    </source>
</evidence>
<dbReference type="PIRSF" id="PIRSF006066">
    <property type="entry name" value="HI0050"/>
    <property type="match status" value="1"/>
</dbReference>
<feature type="transmembrane region" description="Helical" evidence="7">
    <location>
        <begin position="175"/>
        <end position="197"/>
    </location>
</feature>
<feature type="transmembrane region" description="Helical" evidence="7">
    <location>
        <begin position="246"/>
        <end position="264"/>
    </location>
</feature>
<dbReference type="NCBIfam" id="TIGR00786">
    <property type="entry name" value="dctM"/>
    <property type="match status" value="1"/>
</dbReference>
<keyword evidence="4 7" id="KW-0812">Transmembrane</keyword>
<dbReference type="RefSeq" id="WP_119515983.1">
    <property type="nucleotide sequence ID" value="NZ_NQYH01000004.1"/>
</dbReference>
<feature type="transmembrane region" description="Helical" evidence="7">
    <location>
        <begin position="405"/>
        <end position="426"/>
    </location>
</feature>
<sequence>MTSSLFIGLAVLFISAAVGVPIGLAMALSGFLGFGLVVGWSASLAMVGQTAFDTAFNYNLAVLPLFILMGNFITRAKLSEDLYAAAYAFFGHFRGGLALSTLISCGGFSAVCGSSLATAATMSRVTMPSMRKFGYKDSLAAGSIAAGGTLGILIPPSVALVLYGIMTNTDIGKLFIAGIVPGALGLALYCLAAWLVTVYDPAAGPRGERKTWSERLRVLRGVWGVATLFIVVIGGIYLGIFTSTEAAGIGAGFACVFAVLRGGMRLRECIRILVDTASMTAMLFAVIIGALIFSNFVNVGGLLQALDNWVHHMQLGPVSVLIGVLLVYMILGLVLESMSMMLLTVPIFFPLMTGYGYDPIWFGIIVVVVTEISLITPPVGMNIFVLRATLPDVPTGTIVRGVIPFVTADIVRLAILTTLPIVVMFLPNRL</sequence>
<feature type="transmembrane region" description="Helical" evidence="7">
    <location>
        <begin position="93"/>
        <end position="118"/>
    </location>
</feature>
<proteinExistence type="inferred from homology"/>